<gene>
    <name evidence="2" type="ORF">B0H66DRAFT_640168</name>
</gene>
<name>A0AAE0I5F1_9PEZI</name>
<evidence type="ECO:0000256" key="1">
    <source>
        <dbReference type="SAM" id="MobiDB-lite"/>
    </source>
</evidence>
<reference evidence="2" key="2">
    <citation type="submission" date="2023-06" db="EMBL/GenBank/DDBJ databases">
        <authorList>
            <consortium name="Lawrence Berkeley National Laboratory"/>
            <person name="Haridas S."/>
            <person name="Hensen N."/>
            <person name="Bonometti L."/>
            <person name="Westerberg I."/>
            <person name="Brannstrom I.O."/>
            <person name="Guillou S."/>
            <person name="Cros-Aarteil S."/>
            <person name="Calhoun S."/>
            <person name="Kuo A."/>
            <person name="Mondo S."/>
            <person name="Pangilinan J."/>
            <person name="Riley R."/>
            <person name="Labutti K."/>
            <person name="Andreopoulos B."/>
            <person name="Lipzen A."/>
            <person name="Chen C."/>
            <person name="Yanf M."/>
            <person name="Daum C."/>
            <person name="Ng V."/>
            <person name="Clum A."/>
            <person name="Steindorff A."/>
            <person name="Ohm R."/>
            <person name="Martin F."/>
            <person name="Silar P."/>
            <person name="Natvig D."/>
            <person name="Lalanne C."/>
            <person name="Gautier V."/>
            <person name="Ament-Velasquez S.L."/>
            <person name="Kruys A."/>
            <person name="Hutchinson M.I."/>
            <person name="Powell A.J."/>
            <person name="Barry K."/>
            <person name="Miller A.N."/>
            <person name="Grigoriev I.V."/>
            <person name="Debuchy R."/>
            <person name="Gladieux P."/>
            <person name="Thoren M.H."/>
            <person name="Johannesson H."/>
        </authorList>
    </citation>
    <scope>NUCLEOTIDE SEQUENCE</scope>
    <source>
        <strain evidence="2">CBS 118394</strain>
    </source>
</reference>
<dbReference type="InterPro" id="IPR023214">
    <property type="entry name" value="HAD_sf"/>
</dbReference>
<organism evidence="2 3">
    <name type="scientific">Apodospora peruviana</name>
    <dbReference type="NCBI Taxonomy" id="516989"/>
    <lineage>
        <taxon>Eukaryota</taxon>
        <taxon>Fungi</taxon>
        <taxon>Dikarya</taxon>
        <taxon>Ascomycota</taxon>
        <taxon>Pezizomycotina</taxon>
        <taxon>Sordariomycetes</taxon>
        <taxon>Sordariomycetidae</taxon>
        <taxon>Sordariales</taxon>
        <taxon>Lasiosphaeriaceae</taxon>
        <taxon>Apodospora</taxon>
    </lineage>
</organism>
<dbReference type="SUPFAM" id="SSF56784">
    <property type="entry name" value="HAD-like"/>
    <property type="match status" value="1"/>
</dbReference>
<dbReference type="Pfam" id="PF00702">
    <property type="entry name" value="Hydrolase"/>
    <property type="match status" value="1"/>
</dbReference>
<dbReference type="Proteomes" id="UP001283341">
    <property type="component" value="Unassembled WGS sequence"/>
</dbReference>
<keyword evidence="3" id="KW-1185">Reference proteome</keyword>
<accession>A0AAE0I5F1</accession>
<evidence type="ECO:0000313" key="3">
    <source>
        <dbReference type="Proteomes" id="UP001283341"/>
    </source>
</evidence>
<evidence type="ECO:0000313" key="2">
    <source>
        <dbReference type="EMBL" id="KAK3318847.1"/>
    </source>
</evidence>
<reference evidence="2" key="1">
    <citation type="journal article" date="2023" name="Mol. Phylogenet. Evol.">
        <title>Genome-scale phylogeny and comparative genomics of the fungal order Sordariales.</title>
        <authorList>
            <person name="Hensen N."/>
            <person name="Bonometti L."/>
            <person name="Westerberg I."/>
            <person name="Brannstrom I.O."/>
            <person name="Guillou S."/>
            <person name="Cros-Aarteil S."/>
            <person name="Calhoun S."/>
            <person name="Haridas S."/>
            <person name="Kuo A."/>
            <person name="Mondo S."/>
            <person name="Pangilinan J."/>
            <person name="Riley R."/>
            <person name="LaButti K."/>
            <person name="Andreopoulos B."/>
            <person name="Lipzen A."/>
            <person name="Chen C."/>
            <person name="Yan M."/>
            <person name="Daum C."/>
            <person name="Ng V."/>
            <person name="Clum A."/>
            <person name="Steindorff A."/>
            <person name="Ohm R.A."/>
            <person name="Martin F."/>
            <person name="Silar P."/>
            <person name="Natvig D.O."/>
            <person name="Lalanne C."/>
            <person name="Gautier V."/>
            <person name="Ament-Velasquez S.L."/>
            <person name="Kruys A."/>
            <person name="Hutchinson M.I."/>
            <person name="Powell A.J."/>
            <person name="Barry K."/>
            <person name="Miller A.N."/>
            <person name="Grigoriev I.V."/>
            <person name="Debuchy R."/>
            <person name="Gladieux P."/>
            <person name="Hiltunen Thoren M."/>
            <person name="Johannesson H."/>
        </authorList>
    </citation>
    <scope>NUCLEOTIDE SEQUENCE</scope>
    <source>
        <strain evidence="2">CBS 118394</strain>
    </source>
</reference>
<feature type="region of interest" description="Disordered" evidence="1">
    <location>
        <begin position="289"/>
        <end position="311"/>
    </location>
</feature>
<dbReference type="InterPro" id="IPR036412">
    <property type="entry name" value="HAD-like_sf"/>
</dbReference>
<sequence>MAWARFGGNRGLADDWANLPNVKAARKRKAGKVDKNELEDEDFVERLLAGAGSGQPTKLVIMFSDALIDGRKPVTNAVRNTFAANNPEREAPTKSEILSVLASGPQKITEAFTKLNLKLLPPVEHTKCTDTYVEFLAQEMFHLYVGAADFLRDLARRKIPVLVITDHPDLLVKLLTEEKVNGCVDFILDGQISYIHKPEALRNAIHALMPKIYKYNVEKNPVWLMHHEDFRLKSKEMVMVSCSLGNLKLAKAINARTCLVKKAEGVIEIDADKPDFEVNRLLYFGRMIHGPTEPPPKPDAGKRAYDDDDSE</sequence>
<dbReference type="AlphaFoldDB" id="A0AAE0I5F1"/>
<dbReference type="EMBL" id="JAUEDM010000004">
    <property type="protein sequence ID" value="KAK3318847.1"/>
    <property type="molecule type" value="Genomic_DNA"/>
</dbReference>
<dbReference type="Gene3D" id="3.40.50.1000">
    <property type="entry name" value="HAD superfamily/HAD-like"/>
    <property type="match status" value="1"/>
</dbReference>
<comment type="caution">
    <text evidence="2">The sequence shown here is derived from an EMBL/GenBank/DDBJ whole genome shotgun (WGS) entry which is preliminary data.</text>
</comment>
<protein>
    <submittedName>
        <fullName evidence="2">Uncharacterized protein</fullName>
    </submittedName>
</protein>
<proteinExistence type="predicted"/>